<feature type="transmembrane region" description="Helical" evidence="6">
    <location>
        <begin position="27"/>
        <end position="47"/>
    </location>
</feature>
<feature type="transmembrane region" description="Helical" evidence="6">
    <location>
        <begin position="181"/>
        <end position="199"/>
    </location>
</feature>
<keyword evidence="2 6" id="KW-0812">Transmembrane</keyword>
<dbReference type="InterPro" id="IPR022764">
    <property type="entry name" value="Peptidase_S54_rhomboid_dom"/>
</dbReference>
<evidence type="ECO:0000256" key="2">
    <source>
        <dbReference type="ARBA" id="ARBA00022692"/>
    </source>
</evidence>
<accession>A0A1G6WSM7</accession>
<evidence type="ECO:0000256" key="4">
    <source>
        <dbReference type="ARBA" id="ARBA00023136"/>
    </source>
</evidence>
<dbReference type="RefSeq" id="WP_091242377.1">
    <property type="nucleotide sequence ID" value="NZ_FNAG01000005.1"/>
</dbReference>
<dbReference type="AlphaFoldDB" id="A0A1G6WSM7"/>
<dbReference type="GO" id="GO:0016020">
    <property type="term" value="C:membrane"/>
    <property type="evidence" value="ECO:0007669"/>
    <property type="project" value="UniProtKB-SubCell"/>
</dbReference>
<protein>
    <submittedName>
        <fullName evidence="8">Membrane associated serine protease, rhomboid family</fullName>
    </submittedName>
</protein>
<dbReference type="Pfam" id="PF01694">
    <property type="entry name" value="Rhomboid"/>
    <property type="match status" value="1"/>
</dbReference>
<dbReference type="InterPro" id="IPR035952">
    <property type="entry name" value="Rhomboid-like_sf"/>
</dbReference>
<proteinExistence type="predicted"/>
<evidence type="ECO:0000313" key="9">
    <source>
        <dbReference type="Proteomes" id="UP000199603"/>
    </source>
</evidence>
<gene>
    <name evidence="8" type="ORF">SAMN04488509_105149</name>
</gene>
<keyword evidence="8" id="KW-0645">Protease</keyword>
<feature type="region of interest" description="Disordered" evidence="5">
    <location>
        <begin position="267"/>
        <end position="290"/>
    </location>
</feature>
<dbReference type="GO" id="GO:0006508">
    <property type="term" value="P:proteolysis"/>
    <property type="evidence" value="ECO:0007669"/>
    <property type="project" value="UniProtKB-KW"/>
</dbReference>
<comment type="subcellular location">
    <subcellularLocation>
        <location evidence="1">Membrane</location>
        <topology evidence="1">Multi-pass membrane protein</topology>
    </subcellularLocation>
</comment>
<dbReference type="Gene3D" id="1.20.1540.10">
    <property type="entry name" value="Rhomboid-like"/>
    <property type="match status" value="1"/>
</dbReference>
<feature type="transmembrane region" description="Helical" evidence="6">
    <location>
        <begin position="105"/>
        <end position="121"/>
    </location>
</feature>
<name>A0A1G6WSM7_9GAMM</name>
<reference evidence="8 9" key="1">
    <citation type="submission" date="2016-10" db="EMBL/GenBank/DDBJ databases">
        <authorList>
            <person name="de Groot N.N."/>
        </authorList>
    </citation>
    <scope>NUCLEOTIDE SEQUENCE [LARGE SCALE GENOMIC DNA]</scope>
    <source>
        <strain evidence="8 9">DSM 16957</strain>
    </source>
</reference>
<keyword evidence="3 6" id="KW-1133">Transmembrane helix</keyword>
<evidence type="ECO:0000256" key="3">
    <source>
        <dbReference type="ARBA" id="ARBA00022989"/>
    </source>
</evidence>
<keyword evidence="4 6" id="KW-0472">Membrane</keyword>
<feature type="transmembrane region" description="Helical" evidence="6">
    <location>
        <begin position="77"/>
        <end position="98"/>
    </location>
</feature>
<feature type="domain" description="Peptidase S54 rhomboid" evidence="7">
    <location>
        <begin position="66"/>
        <end position="196"/>
    </location>
</feature>
<evidence type="ECO:0000313" key="8">
    <source>
        <dbReference type="EMBL" id="SDD68888.1"/>
    </source>
</evidence>
<dbReference type="InterPro" id="IPR050925">
    <property type="entry name" value="Rhomboid_protease_S54"/>
</dbReference>
<organism evidence="8 9">
    <name type="scientific">Aquimonas voraii</name>
    <dbReference type="NCBI Taxonomy" id="265719"/>
    <lineage>
        <taxon>Bacteria</taxon>
        <taxon>Pseudomonadati</taxon>
        <taxon>Pseudomonadota</taxon>
        <taxon>Gammaproteobacteria</taxon>
        <taxon>Lysobacterales</taxon>
        <taxon>Lysobacteraceae</taxon>
        <taxon>Aquimonas</taxon>
    </lineage>
</organism>
<dbReference type="STRING" id="265719.SAMN04488509_105149"/>
<keyword evidence="9" id="KW-1185">Reference proteome</keyword>
<dbReference type="OrthoDB" id="465874at2"/>
<evidence type="ECO:0000256" key="6">
    <source>
        <dbReference type="SAM" id="Phobius"/>
    </source>
</evidence>
<dbReference type="GO" id="GO:0004252">
    <property type="term" value="F:serine-type endopeptidase activity"/>
    <property type="evidence" value="ECO:0007669"/>
    <property type="project" value="InterPro"/>
</dbReference>
<keyword evidence="8" id="KW-0378">Hydrolase</keyword>
<dbReference type="EMBL" id="FNAG01000005">
    <property type="protein sequence ID" value="SDD68888.1"/>
    <property type="molecule type" value="Genomic_DNA"/>
</dbReference>
<feature type="transmembrane region" description="Helical" evidence="6">
    <location>
        <begin position="127"/>
        <end position="146"/>
    </location>
</feature>
<dbReference type="Proteomes" id="UP000199603">
    <property type="component" value="Unassembled WGS sequence"/>
</dbReference>
<sequence>MDLPVHETHPDPATQAAHDRQRMRRGLLIAGGFIVLLWWIKAFELAFDTDFGVLGNRPREWAGLLGVLTAPLLHGSVAHLMSNTLALLVLGTLAFASFPKASWRSLPLIWGLAGLAVWGFARESFHIGASGLTHGLMFLLLTLGLMRRDRIAIATGFIAFFLYGGMLLTVLPREPGVSWEYHLAGAVFGVISGLLWARLDPLPPRKRYSWEIEEELEAQARAADEATFEPARPDEVRPLWEGPHAGSPPPALRGVVVRFPLRIEADEKGHTARAERGELESSSDPDAPRS</sequence>
<evidence type="ECO:0000259" key="7">
    <source>
        <dbReference type="Pfam" id="PF01694"/>
    </source>
</evidence>
<evidence type="ECO:0000256" key="5">
    <source>
        <dbReference type="SAM" id="MobiDB-lite"/>
    </source>
</evidence>
<evidence type="ECO:0000256" key="1">
    <source>
        <dbReference type="ARBA" id="ARBA00004141"/>
    </source>
</evidence>
<dbReference type="SUPFAM" id="SSF144091">
    <property type="entry name" value="Rhomboid-like"/>
    <property type="match status" value="1"/>
</dbReference>
<dbReference type="PANTHER" id="PTHR43731:SF9">
    <property type="entry name" value="SLR1461 PROTEIN"/>
    <property type="match status" value="1"/>
</dbReference>
<feature type="compositionally biased region" description="Basic and acidic residues" evidence="5">
    <location>
        <begin position="267"/>
        <end position="279"/>
    </location>
</feature>
<dbReference type="PANTHER" id="PTHR43731">
    <property type="entry name" value="RHOMBOID PROTEASE"/>
    <property type="match status" value="1"/>
</dbReference>
<feature type="transmembrane region" description="Helical" evidence="6">
    <location>
        <begin position="151"/>
        <end position="169"/>
    </location>
</feature>